<dbReference type="Gene3D" id="3.40.50.11840">
    <property type="entry name" value="Diphthamide synthesis DPH1/DPH2 domain 1"/>
    <property type="match status" value="2"/>
</dbReference>
<sequence>MATTSAPPILSTPSEHVFHDPTASTTELKESKLSEEELYIQYEIPRTIREIRDGRWKRIALQFPDEMLVDAPRVFERLRDGLARERAESRRQKAGRNGVEAIGSGVDAVKLEDETQQSTREADSDEAEEKLTILADTSYGACCVDEIAAEHVDADVVVHYGRSCLSPTARLPVIYVFTPQPLNMARAIADFKATYPDLDDRVCLMADIPYHHHVETLYQKLRGEGYTNLFPTEIQHDPSSLLPNRSIPPSAKENAENLKEYSIYHISTPPTPLLLTLTSRVRNIHIHSTSADTSEAPRTTIALLRRRYAALQSLPSTPTIGILINTLSVRSYLSALTHLQSLLASHGKKAYTFVVGKVNVAKLANFSEIGAWVVISCWESSLLEGLGGDFMAPVVTPFELEVALKGEGSRVWGGEWEADFGSLLKNDGLVNGSAHNPGETASSEANWADDPSDDEEPTFDLRTGRYVSRSRPMGKPRAVDPSTTGAAAPAPPSSALVQRAKGDVAVINGVLSPGAEFLREKRTWTGLGSDYEIAYERDEEGKIRGAAMEVGRSGVAKGYDM</sequence>
<evidence type="ECO:0000256" key="5">
    <source>
        <dbReference type="ARBA" id="ARBA00023004"/>
    </source>
</evidence>
<evidence type="ECO:0000256" key="6">
    <source>
        <dbReference type="ARBA" id="ARBA00023014"/>
    </source>
</evidence>
<comment type="similarity">
    <text evidence="3 7">Belongs to the DPH1/DPH2 family. DPH2 subfamily.</text>
</comment>
<feature type="region of interest" description="Disordered" evidence="8">
    <location>
        <begin position="1"/>
        <end position="29"/>
    </location>
</feature>
<organism evidence="9 10">
    <name type="scientific">Neohortaea acidophila</name>
    <dbReference type="NCBI Taxonomy" id="245834"/>
    <lineage>
        <taxon>Eukaryota</taxon>
        <taxon>Fungi</taxon>
        <taxon>Dikarya</taxon>
        <taxon>Ascomycota</taxon>
        <taxon>Pezizomycotina</taxon>
        <taxon>Dothideomycetes</taxon>
        <taxon>Dothideomycetidae</taxon>
        <taxon>Mycosphaerellales</taxon>
        <taxon>Teratosphaeriaceae</taxon>
        <taxon>Neohortaea</taxon>
    </lineage>
</organism>
<dbReference type="Gene3D" id="3.40.50.11860">
    <property type="entry name" value="Diphthamide synthesis DPH1/DPH2 domain 3"/>
    <property type="match status" value="1"/>
</dbReference>
<dbReference type="FunFam" id="3.40.50.11860:FF:000001">
    <property type="entry name" value="2-(3-amino-3-carboxypropyl)histidine synthase subunit 2"/>
    <property type="match status" value="1"/>
</dbReference>
<reference evidence="9" key="1">
    <citation type="journal article" date="2020" name="Stud. Mycol.">
        <title>101 Dothideomycetes genomes: a test case for predicting lifestyles and emergence of pathogens.</title>
        <authorList>
            <person name="Haridas S."/>
            <person name="Albert R."/>
            <person name="Binder M."/>
            <person name="Bloem J."/>
            <person name="Labutti K."/>
            <person name="Salamov A."/>
            <person name="Andreopoulos B."/>
            <person name="Baker S."/>
            <person name="Barry K."/>
            <person name="Bills G."/>
            <person name="Bluhm B."/>
            <person name="Cannon C."/>
            <person name="Castanera R."/>
            <person name="Culley D."/>
            <person name="Daum C."/>
            <person name="Ezra D."/>
            <person name="Gonzalez J."/>
            <person name="Henrissat B."/>
            <person name="Kuo A."/>
            <person name="Liang C."/>
            <person name="Lipzen A."/>
            <person name="Lutzoni F."/>
            <person name="Magnuson J."/>
            <person name="Mondo S."/>
            <person name="Nolan M."/>
            <person name="Ohm R."/>
            <person name="Pangilinan J."/>
            <person name="Park H.-J."/>
            <person name="Ramirez L."/>
            <person name="Alfaro M."/>
            <person name="Sun H."/>
            <person name="Tritt A."/>
            <person name="Yoshinaga Y."/>
            <person name="Zwiers L.-H."/>
            <person name="Turgeon B."/>
            <person name="Goodwin S."/>
            <person name="Spatafora J."/>
            <person name="Crous P."/>
            <person name="Grigoriev I."/>
        </authorList>
    </citation>
    <scope>NUCLEOTIDE SEQUENCE</scope>
    <source>
        <strain evidence="9">CBS 113389</strain>
    </source>
</reference>
<dbReference type="EMBL" id="MU001636">
    <property type="protein sequence ID" value="KAF2482414.1"/>
    <property type="molecule type" value="Genomic_DNA"/>
</dbReference>
<evidence type="ECO:0000256" key="2">
    <source>
        <dbReference type="ARBA" id="ARBA00005156"/>
    </source>
</evidence>
<comment type="function">
    <text evidence="7">Required for the first step of diphthamide biosynthesis, a post-translational modification of histidine which occurs in elongation factor 2. DPH1 and DPH2 transfer a 3-amino-3-carboxypropyl (ACP) group from S-adenosyl-L-methionine (SAM) to a histidine residue, the reaction is assisted by a reduction system comprising DPH3 and a NADH-dependent reductase. Facilitates the reduction of the catalytic iron-sulfur cluster found in the DPH1 subunit.</text>
</comment>
<dbReference type="SFLD" id="SFLDG01121">
    <property type="entry name" value="Diphthamide_biosynthesis"/>
    <property type="match status" value="1"/>
</dbReference>
<dbReference type="GO" id="GO:0090560">
    <property type="term" value="F:2-(3-amino-3-carboxypropyl)histidine synthase activity"/>
    <property type="evidence" value="ECO:0007669"/>
    <property type="project" value="InterPro"/>
</dbReference>
<comment type="cofactor">
    <cofactor evidence="1">
        <name>[4Fe-4S] cluster</name>
        <dbReference type="ChEBI" id="CHEBI:49883"/>
    </cofactor>
</comment>
<evidence type="ECO:0000256" key="4">
    <source>
        <dbReference type="ARBA" id="ARBA00022723"/>
    </source>
</evidence>
<keyword evidence="10" id="KW-1185">Reference proteome</keyword>
<dbReference type="PANTHER" id="PTHR10762:SF2">
    <property type="entry name" value="2-(3-AMINO-3-CARBOXYPROPYL)HISTIDINE SYNTHASE SUBUNIT 2"/>
    <property type="match status" value="1"/>
</dbReference>
<proteinExistence type="inferred from homology"/>
<dbReference type="GeneID" id="54474749"/>
<evidence type="ECO:0000256" key="1">
    <source>
        <dbReference type="ARBA" id="ARBA00001966"/>
    </source>
</evidence>
<accession>A0A6A6PRX3</accession>
<evidence type="ECO:0000256" key="7">
    <source>
        <dbReference type="RuleBase" id="RU364133"/>
    </source>
</evidence>
<dbReference type="NCBIfam" id="TIGR00272">
    <property type="entry name" value="DPH2"/>
    <property type="match status" value="1"/>
</dbReference>
<dbReference type="AlphaFoldDB" id="A0A6A6PRX3"/>
<keyword evidence="4 7" id="KW-0479">Metal-binding</keyword>
<dbReference type="SFLD" id="SFLDS00032">
    <property type="entry name" value="Radical_SAM_3-amino-3-carboxyp"/>
    <property type="match status" value="1"/>
</dbReference>
<keyword evidence="5 7" id="KW-0408">Iron</keyword>
<keyword evidence="7" id="KW-0963">Cytoplasm</keyword>
<dbReference type="GO" id="GO:0046872">
    <property type="term" value="F:metal ion binding"/>
    <property type="evidence" value="ECO:0007669"/>
    <property type="project" value="UniProtKB-KW"/>
</dbReference>
<dbReference type="InterPro" id="IPR042265">
    <property type="entry name" value="DPH1/DPH2_3"/>
</dbReference>
<evidence type="ECO:0000256" key="3">
    <source>
        <dbReference type="ARBA" id="ARBA00006179"/>
    </source>
</evidence>
<dbReference type="RefSeq" id="XP_033588984.1">
    <property type="nucleotide sequence ID" value="XM_033733747.1"/>
</dbReference>
<dbReference type="Proteomes" id="UP000799767">
    <property type="component" value="Unassembled WGS sequence"/>
</dbReference>
<dbReference type="PANTHER" id="PTHR10762">
    <property type="entry name" value="DIPHTHAMIDE BIOSYNTHESIS PROTEIN"/>
    <property type="match status" value="1"/>
</dbReference>
<feature type="compositionally biased region" description="Polar residues" evidence="8">
    <location>
        <begin position="1"/>
        <end position="14"/>
    </location>
</feature>
<evidence type="ECO:0000313" key="10">
    <source>
        <dbReference type="Proteomes" id="UP000799767"/>
    </source>
</evidence>
<dbReference type="GO" id="GO:0017183">
    <property type="term" value="P:protein histidyl modification to diphthamide"/>
    <property type="evidence" value="ECO:0007669"/>
    <property type="project" value="UniProtKB-UniPathway"/>
</dbReference>
<comment type="pathway">
    <text evidence="2 7">Protein modification; peptidyl-diphthamide biosynthesis.</text>
</comment>
<dbReference type="GO" id="GO:0051536">
    <property type="term" value="F:iron-sulfur cluster binding"/>
    <property type="evidence" value="ECO:0007669"/>
    <property type="project" value="UniProtKB-KW"/>
</dbReference>
<dbReference type="NCBIfam" id="TIGR00322">
    <property type="entry name" value="diphth2_R"/>
    <property type="match status" value="1"/>
</dbReference>
<dbReference type="InterPro" id="IPR042263">
    <property type="entry name" value="DPH1/DPH2_1"/>
</dbReference>
<dbReference type="OrthoDB" id="449241at2759"/>
<dbReference type="InterPro" id="IPR016435">
    <property type="entry name" value="DPH1/DPH2"/>
</dbReference>
<dbReference type="UniPathway" id="UPA00559"/>
<dbReference type="InterPro" id="IPR010014">
    <property type="entry name" value="DHP2"/>
</dbReference>
<gene>
    <name evidence="9" type="ORF">BDY17DRAFT_298488</name>
</gene>
<dbReference type="SFLD" id="SFLDF00408">
    <property type="entry name" value="Diphthamide_biosynthesis_famil"/>
    <property type="match status" value="1"/>
</dbReference>
<dbReference type="GO" id="GO:0005737">
    <property type="term" value="C:cytoplasm"/>
    <property type="evidence" value="ECO:0007669"/>
    <property type="project" value="UniProtKB-SubCell"/>
</dbReference>
<keyword evidence="6 7" id="KW-0411">Iron-sulfur</keyword>
<dbReference type="Pfam" id="PF01866">
    <property type="entry name" value="Diphthamide_syn"/>
    <property type="match status" value="1"/>
</dbReference>
<evidence type="ECO:0000313" key="9">
    <source>
        <dbReference type="EMBL" id="KAF2482414.1"/>
    </source>
</evidence>
<feature type="region of interest" description="Disordered" evidence="8">
    <location>
        <begin position="431"/>
        <end position="494"/>
    </location>
</feature>
<protein>
    <recommendedName>
        <fullName evidence="7">2-(3-amino-3-carboxypropyl)histidine synthase subunit 2</fullName>
    </recommendedName>
</protein>
<evidence type="ECO:0000256" key="8">
    <source>
        <dbReference type="SAM" id="MobiDB-lite"/>
    </source>
</evidence>
<name>A0A6A6PRX3_9PEZI</name>
<comment type="subcellular location">
    <subcellularLocation>
        <location evidence="7">Cytoplasm</location>
    </subcellularLocation>
</comment>